<dbReference type="SUPFAM" id="SSF52540">
    <property type="entry name" value="P-loop containing nucleoside triphosphate hydrolases"/>
    <property type="match status" value="1"/>
</dbReference>
<evidence type="ECO:0000259" key="6">
    <source>
        <dbReference type="PROSITE" id="PS50011"/>
    </source>
</evidence>
<evidence type="ECO:0000256" key="5">
    <source>
        <dbReference type="SAM" id="MobiDB-lite"/>
    </source>
</evidence>
<dbReference type="HOGENOM" id="CLU_268521_0_0_11"/>
<dbReference type="GO" id="GO:0004674">
    <property type="term" value="F:protein serine/threonine kinase activity"/>
    <property type="evidence" value="ECO:0007669"/>
    <property type="project" value="UniProtKB-KW"/>
</dbReference>
<dbReference type="eggNOG" id="COG0515">
    <property type="taxonomic scope" value="Bacteria"/>
</dbReference>
<dbReference type="EMBL" id="CP001684">
    <property type="protein sequence ID" value="ACV21394.1"/>
    <property type="molecule type" value="Genomic_DNA"/>
</dbReference>
<dbReference type="SUPFAM" id="SSF48452">
    <property type="entry name" value="TPR-like"/>
    <property type="match status" value="1"/>
</dbReference>
<dbReference type="InterPro" id="IPR051681">
    <property type="entry name" value="Ser/Thr_Kinases-Pseudokinases"/>
</dbReference>
<accession>C7N288</accession>
<reference evidence="7 8" key="1">
    <citation type="journal article" date="2009" name="Stand. Genomic Sci.">
        <title>Complete genome sequence of Slackia heliotrinireducens type strain (RHS 1).</title>
        <authorList>
            <person name="Pukall R."/>
            <person name="Lapidus A."/>
            <person name="Nolan M."/>
            <person name="Copeland A."/>
            <person name="Glavina Del Rio T."/>
            <person name="Lucas S."/>
            <person name="Chen F."/>
            <person name="Tice H."/>
            <person name="Cheng J.F."/>
            <person name="Chertkov O."/>
            <person name="Bruce D."/>
            <person name="Goodwin L."/>
            <person name="Kuske C."/>
            <person name="Brettin T."/>
            <person name="Detter J.C."/>
            <person name="Han C."/>
            <person name="Pitluck S."/>
            <person name="Pati A."/>
            <person name="Mavrommatis K."/>
            <person name="Ivanova N."/>
            <person name="Ovchinnikova G."/>
            <person name="Chen A."/>
            <person name="Palaniappan K."/>
            <person name="Schneider S."/>
            <person name="Rohde M."/>
            <person name="Chain P."/>
            <person name="D'haeseleer P."/>
            <person name="Goker M."/>
            <person name="Bristow J."/>
            <person name="Eisen J.A."/>
            <person name="Markowitz V."/>
            <person name="Kyrpides N.C."/>
            <person name="Klenk H.P."/>
            <person name="Hugenholtz P."/>
        </authorList>
    </citation>
    <scope>NUCLEOTIDE SEQUENCE [LARGE SCALE GENOMIC DNA]</scope>
    <source>
        <strain evidence="8">ATCC 29202 / DSM 20476 / NCTC 11029 / RHS 1</strain>
    </source>
</reference>
<evidence type="ECO:0000256" key="1">
    <source>
        <dbReference type="ARBA" id="ARBA00022679"/>
    </source>
</evidence>
<organism evidence="7 8">
    <name type="scientific">Slackia heliotrinireducens (strain ATCC 29202 / DSM 20476 / NCTC 11029 / RHS 1)</name>
    <name type="common">Peptococcus heliotrinreducens</name>
    <dbReference type="NCBI Taxonomy" id="471855"/>
    <lineage>
        <taxon>Bacteria</taxon>
        <taxon>Bacillati</taxon>
        <taxon>Actinomycetota</taxon>
        <taxon>Coriobacteriia</taxon>
        <taxon>Eggerthellales</taxon>
        <taxon>Eggerthellaceae</taxon>
        <taxon>Slackia</taxon>
    </lineage>
</organism>
<evidence type="ECO:0000313" key="7">
    <source>
        <dbReference type="EMBL" id="ACV21394.1"/>
    </source>
</evidence>
<dbReference type="eggNOG" id="COG0457">
    <property type="taxonomic scope" value="Bacteria"/>
</dbReference>
<feature type="domain" description="Protein kinase" evidence="6">
    <location>
        <begin position="55"/>
        <end position="355"/>
    </location>
</feature>
<evidence type="ECO:0000256" key="2">
    <source>
        <dbReference type="ARBA" id="ARBA00022741"/>
    </source>
</evidence>
<keyword evidence="8" id="KW-1185">Reference proteome</keyword>
<name>C7N288_SLAHD</name>
<dbReference type="GO" id="GO:0005524">
    <property type="term" value="F:ATP binding"/>
    <property type="evidence" value="ECO:0007669"/>
    <property type="project" value="UniProtKB-KW"/>
</dbReference>
<dbReference type="KEGG" id="shi:Shel_03270"/>
<dbReference type="STRING" id="471855.Shel_03270"/>
<dbReference type="Proteomes" id="UP000002026">
    <property type="component" value="Chromosome"/>
</dbReference>
<protein>
    <submittedName>
        <fullName evidence="7">Serine/threonine protein kinase</fullName>
    </submittedName>
</protein>
<dbReference type="InterPro" id="IPR011990">
    <property type="entry name" value="TPR-like_helical_dom_sf"/>
</dbReference>
<dbReference type="PANTHER" id="PTHR44329:SF288">
    <property type="entry name" value="MITOGEN-ACTIVATED PROTEIN KINASE KINASE KINASE 20"/>
    <property type="match status" value="1"/>
</dbReference>
<keyword evidence="1" id="KW-0808">Transferase</keyword>
<feature type="region of interest" description="Disordered" evidence="5">
    <location>
        <begin position="1"/>
        <end position="24"/>
    </location>
</feature>
<dbReference type="InterPro" id="IPR000719">
    <property type="entry name" value="Prot_kinase_dom"/>
</dbReference>
<evidence type="ECO:0000256" key="3">
    <source>
        <dbReference type="ARBA" id="ARBA00022777"/>
    </source>
</evidence>
<dbReference type="Pfam" id="PF13424">
    <property type="entry name" value="TPR_12"/>
    <property type="match status" value="1"/>
</dbReference>
<dbReference type="Pfam" id="PF00069">
    <property type="entry name" value="Pkinase"/>
    <property type="match status" value="1"/>
</dbReference>
<dbReference type="Gene3D" id="1.10.510.10">
    <property type="entry name" value="Transferase(Phosphotransferase) domain 1"/>
    <property type="match status" value="1"/>
</dbReference>
<dbReference type="SMART" id="SM00220">
    <property type="entry name" value="S_TKc"/>
    <property type="match status" value="1"/>
</dbReference>
<dbReference type="InterPro" id="IPR027417">
    <property type="entry name" value="P-loop_NTPase"/>
</dbReference>
<evidence type="ECO:0000256" key="4">
    <source>
        <dbReference type="ARBA" id="ARBA00022840"/>
    </source>
</evidence>
<feature type="region of interest" description="Disordered" evidence="5">
    <location>
        <begin position="440"/>
        <end position="459"/>
    </location>
</feature>
<keyword evidence="4" id="KW-0067">ATP-binding</keyword>
<dbReference type="AlphaFoldDB" id="C7N288"/>
<dbReference type="PANTHER" id="PTHR44329">
    <property type="entry name" value="SERINE/THREONINE-PROTEIN KINASE TNNI3K-RELATED"/>
    <property type="match status" value="1"/>
</dbReference>
<dbReference type="PROSITE" id="PS50011">
    <property type="entry name" value="PROTEIN_KINASE_DOM"/>
    <property type="match status" value="1"/>
</dbReference>
<dbReference type="SUPFAM" id="SSF56112">
    <property type="entry name" value="Protein kinase-like (PK-like)"/>
    <property type="match status" value="1"/>
</dbReference>
<keyword evidence="3 7" id="KW-0418">Kinase</keyword>
<dbReference type="InterPro" id="IPR011009">
    <property type="entry name" value="Kinase-like_dom_sf"/>
</dbReference>
<dbReference type="eggNOG" id="COG4928">
    <property type="taxonomic scope" value="Bacteria"/>
</dbReference>
<keyword evidence="2" id="KW-0547">Nucleotide-binding</keyword>
<keyword evidence="7" id="KW-0723">Serine/threonine-protein kinase</keyword>
<evidence type="ECO:0000313" key="8">
    <source>
        <dbReference type="Proteomes" id="UP000002026"/>
    </source>
</evidence>
<sequence>MKHFRRAVNAGGAGPTARPVAPMANRPLPQADVYDFKELFVPDDADSEKAVEPIVYACQTGKAGGFGVYYVALDTGEAVVAGVKVFESGDGASARREFGCLKELNGCNGHTPLPLAMGRFGNKPAIVMQHFDLKSLATVLENGDLSGTAGTPLDCGWTLELARELALAFGEVHRRGWSHRDAWPENILLRYDNSPLECKLIDLGQAAKAGTRSLPPATARFRLGQAYYAAPEMLSALIPACDDGGDWEYRNNPSCDMYTFGSLIYRARTGLVPHCAEIGDVLSRLRAQGRKGYSPDVLDGMASVKREPLDLLPRLGEMQEPGDDVLACVVERCTNADPSVRGDMRWALGMVMEAIEARGSQKGAGLCRVTYTDGQGGRFFPTETFLVRRGSSRPNSGNAYAFERWGLIDGWDPPREPEATEDQTYTARWLDAAIDKERAPVPKRRGTPPTLAALRPGDGDLDKANREVGAFYQGMLRPALDRYNLTKGVVISIYGFGGQGKSYFLNEVANSVQENDPGTVCVRANFYHEEAARPNQTDVFAAALKKQGLFCPCYTLAKAAMDDLYSAVANLMSELDGFQLGFDDSQKRREAVRIAIEAARQFEGLGDSAPGMIPKLSKDSIEERVGRFLRWDIEQWSALEDKPIVILVDQAEYLLDRRIGDLSVWFKEVTCARNTVWVVVGRNRVNWENVIQYPLRFVELDQDDSFAMAKSIANGELDDAALAAICDFSRGVPIYIDLATSYAKELDSLPDDMRELFDGIDHDTIAPRYLRLLDENEQDACMAAAFLGEWTDSDLDLFLPDWIQGRDRPRVVRKVGEMSFVLSSLGYHFMHECVARTLRESVGPKSDFVDTLDFVIARLISDGKNHIIKMDLSVQERNQKLRWLGRAERAIYPRCSKRARDELREAMFGAIMEYAGNLRGSRMSDEAKDLYDYALDEFGDDPEKELKLRLNRSAALSEMYISTGDVALHMEALEDEQKVLERAQALLKEDSRTEWAQNIAANAESSVGVSKHRLASEAARAGELRKAERLYADSFALLESAKHEVLKKSDGRNSAAYARLLNNYGAVCLSYAKNLPDAVDAAQRLDDALASCGESHRIRRSLFGDQDRSTLLSLTNVAVAYEDMGSYEEALEILRAVERDLAFAGKTQWAKDLSRCRYHIAIILEKRAGEKPDENRKKALEEALTMHMKVLDYRKANLGEKDLDTKKSLQAVSRLKALIRSI</sequence>
<dbReference type="RefSeq" id="WP_012797503.1">
    <property type="nucleotide sequence ID" value="NC_013165.1"/>
</dbReference>
<dbReference type="Gene3D" id="1.25.40.10">
    <property type="entry name" value="Tetratricopeptide repeat domain"/>
    <property type="match status" value="1"/>
</dbReference>
<gene>
    <name evidence="7" type="ordered locus">Shel_03270</name>
</gene>
<proteinExistence type="predicted"/>